<dbReference type="Proteomes" id="UP001432027">
    <property type="component" value="Unassembled WGS sequence"/>
</dbReference>
<accession>A0AAV5UEJ9</accession>
<gene>
    <name evidence="2" type="ORF">PENTCL1PPCAC_27476</name>
</gene>
<feature type="compositionally biased region" description="Basic and acidic residues" evidence="1">
    <location>
        <begin position="615"/>
        <end position="630"/>
    </location>
</feature>
<dbReference type="AlphaFoldDB" id="A0AAV5UEJ9"/>
<evidence type="ECO:0000313" key="3">
    <source>
        <dbReference type="Proteomes" id="UP001432027"/>
    </source>
</evidence>
<feature type="compositionally biased region" description="Low complexity" evidence="1">
    <location>
        <begin position="446"/>
        <end position="461"/>
    </location>
</feature>
<feature type="compositionally biased region" description="Basic residues" evidence="1">
    <location>
        <begin position="180"/>
        <end position="194"/>
    </location>
</feature>
<feature type="compositionally biased region" description="Basic residues" evidence="1">
    <location>
        <begin position="118"/>
        <end position="133"/>
    </location>
</feature>
<feature type="region of interest" description="Disordered" evidence="1">
    <location>
        <begin position="373"/>
        <end position="393"/>
    </location>
</feature>
<feature type="compositionally biased region" description="Low complexity" evidence="1">
    <location>
        <begin position="99"/>
        <end position="117"/>
    </location>
</feature>
<evidence type="ECO:0000313" key="2">
    <source>
        <dbReference type="EMBL" id="GMT05302.1"/>
    </source>
</evidence>
<feature type="region of interest" description="Disordered" evidence="1">
    <location>
        <begin position="70"/>
        <end position="198"/>
    </location>
</feature>
<feature type="non-terminal residue" evidence="2">
    <location>
        <position position="1"/>
    </location>
</feature>
<protein>
    <submittedName>
        <fullName evidence="2">Uncharacterized protein</fullName>
    </submittedName>
</protein>
<comment type="caution">
    <text evidence="2">The sequence shown here is derived from an EMBL/GenBank/DDBJ whole genome shotgun (WGS) entry which is preliminary data.</text>
</comment>
<name>A0AAV5UEJ9_9BILA</name>
<organism evidence="2 3">
    <name type="scientific">Pristionchus entomophagus</name>
    <dbReference type="NCBI Taxonomy" id="358040"/>
    <lineage>
        <taxon>Eukaryota</taxon>
        <taxon>Metazoa</taxon>
        <taxon>Ecdysozoa</taxon>
        <taxon>Nematoda</taxon>
        <taxon>Chromadorea</taxon>
        <taxon>Rhabditida</taxon>
        <taxon>Rhabditina</taxon>
        <taxon>Diplogasteromorpha</taxon>
        <taxon>Diplogasteroidea</taxon>
        <taxon>Neodiplogasteridae</taxon>
        <taxon>Pristionchus</taxon>
    </lineage>
</organism>
<feature type="compositionally biased region" description="Acidic residues" evidence="1">
    <location>
        <begin position="594"/>
        <end position="614"/>
    </location>
</feature>
<keyword evidence="3" id="KW-1185">Reference proteome</keyword>
<dbReference type="EMBL" id="BTSX01000006">
    <property type="protein sequence ID" value="GMT05302.1"/>
    <property type="molecule type" value="Genomic_DNA"/>
</dbReference>
<proteinExistence type="predicted"/>
<feature type="region of interest" description="Disordered" evidence="1">
    <location>
        <begin position="446"/>
        <end position="483"/>
    </location>
</feature>
<sequence length="648" mass="71789">CTMPRKAANAPIPAPTRSRRSAGVTEFLSLDLYSSARKVEKAVNVFKADENHNGIKVEQATINQSSAVNVTPVAPKKRRHAKTQVVSPPADMPNKSHSRPSSVTSSVQTMSSVVVVPPKKRRGKTGLKMRKMAKSPERRGTVAKSPNDGRASSVETMSPVPVVAPKRGRSEGKMGAAQKRVARGRTPAKGKAPAKTKTTIKQEILSDEEMQEEIPVIKNDMPVIKNEPDDEIEVKPDTKALRSMGTSGDASRHKRLRSAISENAIVNNSQLSLRRQKDLVLRLEEMVSCATTMTLVNYDNVIRNLTVCEKSIKEIGELLNPDSDLQDLQDKVASLEGEKMEWQRDKTVWMNEKNRLNKTVDERQSEVERAQKKVKEMAEEKDNQQKEMKEEKARLQKEIQHLKVQLDATAKPTKSERSSAASPSTSDLQKEVEILKAQLDAIATSAATARSSAVSTSSSTSRFDRYELPGPPDEPPTRPANNNQLTRQNLLRGVAVPAVPSYDLEQMPKGSAVGRTEVAGRANQLITGLNHVAGMDEAMASVAITAATIPETDEHGNVMQRTFRTRVERIAVTDGMSVQELERLGYVITHTGETTEEEDDEDEDEEEDEDEMEEQNQRNRMRVEEMKQDEDGYSENGEEGLPLIEEAE</sequence>
<feature type="compositionally biased region" description="Pro residues" evidence="1">
    <location>
        <begin position="469"/>
        <end position="478"/>
    </location>
</feature>
<feature type="region of interest" description="Disordered" evidence="1">
    <location>
        <begin position="1"/>
        <end position="21"/>
    </location>
</feature>
<reference evidence="2" key="1">
    <citation type="submission" date="2023-10" db="EMBL/GenBank/DDBJ databases">
        <title>Genome assembly of Pristionchus species.</title>
        <authorList>
            <person name="Yoshida K."/>
            <person name="Sommer R.J."/>
        </authorList>
    </citation>
    <scope>NUCLEOTIDE SEQUENCE</scope>
    <source>
        <strain evidence="2">RS0144</strain>
    </source>
</reference>
<feature type="region of interest" description="Disordered" evidence="1">
    <location>
        <begin position="405"/>
        <end position="428"/>
    </location>
</feature>
<feature type="region of interest" description="Disordered" evidence="1">
    <location>
        <begin position="589"/>
        <end position="648"/>
    </location>
</feature>
<evidence type="ECO:0000256" key="1">
    <source>
        <dbReference type="SAM" id="MobiDB-lite"/>
    </source>
</evidence>